<feature type="compositionally biased region" description="Polar residues" evidence="1">
    <location>
        <begin position="182"/>
        <end position="216"/>
    </location>
</feature>
<dbReference type="OrthoDB" id="5860643at2759"/>
<sequence length="422" mass="47174">MGESDPILFFAARRGFYTDGVSFIVIVGLIPHEDKFYRVTERKLTEKGIQLGQFLMGTVVSTEIVKDFQLTNYPLDVEIDGNVASVSFGKRTKTHKYHIQITLQSDSLVPSINGTHGFKTKPFGIVRALDKSIQPGSYTIKITAKSSSFSKGSPLCAAVVLTTDSQLPSETSSYVNYPHASARSSSTNYSTISMQSRNHLNDSENGNQPSSNSQDPDSMDDLIARLPKLKPPLPLPRTVKPIINNAPSNTNSENKIVGSGFAVKVPELPKRNMTAFVANIHDASKSRLYFLWICDVQEEGMFFSNRHELDRGHFFEGTFVKQEKGKQEWKCIRYLRKADELVQGSVVRDKIELTLPVLSYELPSDPLGKPHVYAEHIGKIVDRNNRLPANCIGRNITVQRSKNNQNVFEWIVTGMLENENCS</sequence>
<feature type="region of interest" description="Disordered" evidence="1">
    <location>
        <begin position="169"/>
        <end position="220"/>
    </location>
</feature>
<dbReference type="EMBL" id="DS269698">
    <property type="protein sequence ID" value="EFO87457.1"/>
    <property type="molecule type" value="Genomic_DNA"/>
</dbReference>
<protein>
    <submittedName>
        <fullName evidence="2">Uncharacterized protein</fullName>
    </submittedName>
</protein>
<dbReference type="AlphaFoldDB" id="E3NRD0"/>
<reference evidence="2" key="1">
    <citation type="submission" date="2007-07" db="EMBL/GenBank/DDBJ databases">
        <title>PCAP assembly of the Caenorhabditis remanei genome.</title>
        <authorList>
            <consortium name="The Caenorhabditis remanei Sequencing Consortium"/>
            <person name="Wilson R.K."/>
        </authorList>
    </citation>
    <scope>NUCLEOTIDE SEQUENCE [LARGE SCALE GENOMIC DNA]</scope>
    <source>
        <strain evidence="2">PB4641</strain>
    </source>
</reference>
<proteinExistence type="predicted"/>
<evidence type="ECO:0000313" key="3">
    <source>
        <dbReference type="Proteomes" id="UP000008281"/>
    </source>
</evidence>
<dbReference type="eggNOG" id="ENOG502TJFV">
    <property type="taxonomic scope" value="Eukaryota"/>
</dbReference>
<dbReference type="HOGENOM" id="CLU_053760_0_0_1"/>
<dbReference type="Proteomes" id="UP000008281">
    <property type="component" value="Unassembled WGS sequence"/>
</dbReference>
<accession>E3NRD0</accession>
<dbReference type="InParanoid" id="E3NRD0"/>
<dbReference type="InterPro" id="IPR004987">
    <property type="entry name" value="DUF272"/>
</dbReference>
<evidence type="ECO:0000256" key="1">
    <source>
        <dbReference type="SAM" id="MobiDB-lite"/>
    </source>
</evidence>
<dbReference type="PANTHER" id="PTHR21516">
    <property type="entry name" value="AAA_LID_7 DOMAIN-CONTAINING PROTEIN-RELATED-RELATED"/>
    <property type="match status" value="1"/>
</dbReference>
<evidence type="ECO:0000313" key="2">
    <source>
        <dbReference type="EMBL" id="EFO87457.1"/>
    </source>
</evidence>
<keyword evidence="3" id="KW-1185">Reference proteome</keyword>
<gene>
    <name evidence="2" type="ORF">CRE_05328</name>
</gene>
<dbReference type="Pfam" id="PF03312">
    <property type="entry name" value="DUF272"/>
    <property type="match status" value="1"/>
</dbReference>
<name>E3NRD0_CAERE</name>
<dbReference type="PANTHER" id="PTHR21516:SF4">
    <property type="entry name" value="AAA_LID_7 DOMAIN-CONTAINING PROTEIN-RELATED"/>
    <property type="match status" value="1"/>
</dbReference>
<organism evidence="3">
    <name type="scientific">Caenorhabditis remanei</name>
    <name type="common">Caenorhabditis vulgaris</name>
    <dbReference type="NCBI Taxonomy" id="31234"/>
    <lineage>
        <taxon>Eukaryota</taxon>
        <taxon>Metazoa</taxon>
        <taxon>Ecdysozoa</taxon>
        <taxon>Nematoda</taxon>
        <taxon>Chromadorea</taxon>
        <taxon>Rhabditida</taxon>
        <taxon>Rhabditina</taxon>
        <taxon>Rhabditomorpha</taxon>
        <taxon>Rhabditoidea</taxon>
        <taxon>Rhabditidae</taxon>
        <taxon>Peloderinae</taxon>
        <taxon>Caenorhabditis</taxon>
    </lineage>
</organism>
<dbReference type="OMA" id="WICDIME"/>